<gene>
    <name evidence="3" type="ORF">GCM10023167_11790</name>
</gene>
<feature type="domain" description="Amidase" evidence="2">
    <location>
        <begin position="27"/>
        <end position="456"/>
    </location>
</feature>
<accession>A0ABP8JAF1</accession>
<dbReference type="InterPro" id="IPR000120">
    <property type="entry name" value="Amidase"/>
</dbReference>
<dbReference type="Gene3D" id="3.90.1300.10">
    <property type="entry name" value="Amidase signature (AS) domain"/>
    <property type="match status" value="1"/>
</dbReference>
<protein>
    <submittedName>
        <fullName evidence="3">Amidase</fullName>
    </submittedName>
</protein>
<evidence type="ECO:0000313" key="4">
    <source>
        <dbReference type="Proteomes" id="UP001500642"/>
    </source>
</evidence>
<evidence type="ECO:0000313" key="3">
    <source>
        <dbReference type="EMBL" id="GAA4387659.1"/>
    </source>
</evidence>
<comment type="similarity">
    <text evidence="1">Belongs to the amidase family.</text>
</comment>
<dbReference type="EMBL" id="BAABGL010000004">
    <property type="protein sequence ID" value="GAA4387659.1"/>
    <property type="molecule type" value="Genomic_DNA"/>
</dbReference>
<sequence>MSELHHMSVLDVIAAFRSRELSPVEYLTHLTSRIAAHDGEINAVMDVMDEPARQAAQAAAEVYARADADTPLPALLGVPLLVKEQHNVAGCSATRGSRVLAGQTAPADHPVVARLREAGAIPFARTTTPEFSCATFTQTAAWGTTRNPFNPDCTPGGSSGGSGAAVAAGYGPLATASDIAGSTRIPAAFGGLPGFKTPYGRTPGVVPLNTDWYRGDHVLARTVADTAYATNIIVGPHAGDHATIAPAHVLPTAFAGAAGVAGMRIAVSRDLGCYDVDPEVAAGLDTVVAALRGAGAELVEIDLALSLADVTDASSAHYGHLIAQNMTRMCGGDLDLLEPYSKRFVEYTRDFAERISLLEAADLETKVQAQIADAMAGFDALLTPTSAIGALEADNAYLEALERPAGPLDFYWQAHMTIPFNIANRCPVMAVPSGIGPTGVPTSVQIVGHPFADDSVFTVAAAVEELLPFPRSPLM</sequence>
<dbReference type="Pfam" id="PF01425">
    <property type="entry name" value="Amidase"/>
    <property type="match status" value="1"/>
</dbReference>
<evidence type="ECO:0000259" key="2">
    <source>
        <dbReference type="Pfam" id="PF01425"/>
    </source>
</evidence>
<reference evidence="4" key="1">
    <citation type="journal article" date="2019" name="Int. J. Syst. Evol. Microbiol.">
        <title>The Global Catalogue of Microorganisms (GCM) 10K type strain sequencing project: providing services to taxonomists for standard genome sequencing and annotation.</title>
        <authorList>
            <consortium name="The Broad Institute Genomics Platform"/>
            <consortium name="The Broad Institute Genome Sequencing Center for Infectious Disease"/>
            <person name="Wu L."/>
            <person name="Ma J."/>
        </authorList>
    </citation>
    <scope>NUCLEOTIDE SEQUENCE [LARGE SCALE GENOMIC DNA]</scope>
    <source>
        <strain evidence="4">JCM 17808</strain>
    </source>
</reference>
<dbReference type="RefSeq" id="WP_295689001.1">
    <property type="nucleotide sequence ID" value="NZ_BAABGL010000004.1"/>
</dbReference>
<dbReference type="InterPro" id="IPR036928">
    <property type="entry name" value="AS_sf"/>
</dbReference>
<dbReference type="Proteomes" id="UP001500642">
    <property type="component" value="Unassembled WGS sequence"/>
</dbReference>
<dbReference type="SUPFAM" id="SSF75304">
    <property type="entry name" value="Amidase signature (AS) enzymes"/>
    <property type="match status" value="1"/>
</dbReference>
<proteinExistence type="inferred from homology"/>
<name>A0ABP8JAF1_9MICO</name>
<organism evidence="3 4">
    <name type="scientific">Brevibacterium pityocampae</name>
    <dbReference type="NCBI Taxonomy" id="506594"/>
    <lineage>
        <taxon>Bacteria</taxon>
        <taxon>Bacillati</taxon>
        <taxon>Actinomycetota</taxon>
        <taxon>Actinomycetes</taxon>
        <taxon>Micrococcales</taxon>
        <taxon>Brevibacteriaceae</taxon>
        <taxon>Brevibacterium</taxon>
    </lineage>
</organism>
<dbReference type="PANTHER" id="PTHR11895">
    <property type="entry name" value="TRANSAMIDASE"/>
    <property type="match status" value="1"/>
</dbReference>
<evidence type="ECO:0000256" key="1">
    <source>
        <dbReference type="ARBA" id="ARBA00009199"/>
    </source>
</evidence>
<dbReference type="PANTHER" id="PTHR11895:SF7">
    <property type="entry name" value="GLUTAMYL-TRNA(GLN) AMIDOTRANSFERASE SUBUNIT A, MITOCHONDRIAL"/>
    <property type="match status" value="1"/>
</dbReference>
<dbReference type="InterPro" id="IPR023631">
    <property type="entry name" value="Amidase_dom"/>
</dbReference>
<comment type="caution">
    <text evidence="3">The sequence shown here is derived from an EMBL/GenBank/DDBJ whole genome shotgun (WGS) entry which is preliminary data.</text>
</comment>
<keyword evidence="4" id="KW-1185">Reference proteome</keyword>